<evidence type="ECO:0000256" key="4">
    <source>
        <dbReference type="ARBA" id="ARBA00023136"/>
    </source>
</evidence>
<dbReference type="Proteomes" id="UP001597399">
    <property type="component" value="Unassembled WGS sequence"/>
</dbReference>
<evidence type="ECO:0000256" key="5">
    <source>
        <dbReference type="SAM" id="Phobius"/>
    </source>
</evidence>
<dbReference type="CDD" id="cd16914">
    <property type="entry name" value="EcfT"/>
    <property type="match status" value="1"/>
</dbReference>
<keyword evidence="2 5" id="KW-0812">Transmembrane</keyword>
<name>A0ABW5S2D9_9BACL</name>
<evidence type="ECO:0000313" key="7">
    <source>
        <dbReference type="Proteomes" id="UP001597399"/>
    </source>
</evidence>
<feature type="transmembrane region" description="Helical" evidence="5">
    <location>
        <begin position="78"/>
        <end position="101"/>
    </location>
</feature>
<proteinExistence type="predicted"/>
<comment type="caution">
    <text evidence="6">The sequence shown here is derived from an EMBL/GenBank/DDBJ whole genome shotgun (WGS) entry which is preliminary data.</text>
</comment>
<feature type="transmembrane region" description="Helical" evidence="5">
    <location>
        <begin position="12"/>
        <end position="43"/>
    </location>
</feature>
<dbReference type="EMBL" id="JBHUMQ010000024">
    <property type="protein sequence ID" value="MFD2693955.1"/>
    <property type="molecule type" value="Genomic_DNA"/>
</dbReference>
<gene>
    <name evidence="6" type="ORF">ACFSUE_09995</name>
</gene>
<feature type="transmembrane region" description="Helical" evidence="5">
    <location>
        <begin position="208"/>
        <end position="228"/>
    </location>
</feature>
<organism evidence="6 7">
    <name type="scientific">Sporolactobacillus shoreicorticis</name>
    <dbReference type="NCBI Taxonomy" id="1923877"/>
    <lineage>
        <taxon>Bacteria</taxon>
        <taxon>Bacillati</taxon>
        <taxon>Bacillota</taxon>
        <taxon>Bacilli</taxon>
        <taxon>Bacillales</taxon>
        <taxon>Sporolactobacillaceae</taxon>
        <taxon>Sporolactobacillus</taxon>
    </lineage>
</organism>
<dbReference type="Pfam" id="PF02361">
    <property type="entry name" value="CbiQ"/>
    <property type="match status" value="1"/>
</dbReference>
<evidence type="ECO:0000256" key="3">
    <source>
        <dbReference type="ARBA" id="ARBA00022989"/>
    </source>
</evidence>
<dbReference type="InterPro" id="IPR003339">
    <property type="entry name" value="ABC/ECF_trnsptr_transmembrane"/>
</dbReference>
<accession>A0ABW5S2D9</accession>
<protein>
    <submittedName>
        <fullName evidence="6">Energy-coupling factor transporter transmembrane component T</fullName>
    </submittedName>
</protein>
<keyword evidence="4 5" id="KW-0472">Membrane</keyword>
<dbReference type="RefSeq" id="WP_253063292.1">
    <property type="nucleotide sequence ID" value="NZ_JAMXWM010000020.1"/>
</dbReference>
<evidence type="ECO:0000256" key="1">
    <source>
        <dbReference type="ARBA" id="ARBA00004141"/>
    </source>
</evidence>
<keyword evidence="3 5" id="KW-1133">Transmembrane helix</keyword>
<sequence length="229" mass="25631">MRRPAVHVDFRAKLAVFALMFVLSALLIHDVSVCLAMLFMTLYLCAQSFYRAGIVYFLTGCTIAFLRSLPGVEGITILLPDVLLFAILRITLVIMAAYAMMRMPPGEITAAFMKMRLPSALALPITFMLRFAPTVRGEFRTVFAALRMRGLLSMTHPLRTFEYTLIPVITRSTVLSDNLAASAELRGISNPGIHSSLRLIRFQKIDSLLLLLAFGFSAICLYIDRWVMT</sequence>
<evidence type="ECO:0000313" key="6">
    <source>
        <dbReference type="EMBL" id="MFD2693955.1"/>
    </source>
</evidence>
<keyword evidence="7" id="KW-1185">Reference proteome</keyword>
<reference evidence="7" key="1">
    <citation type="journal article" date="2019" name="Int. J. Syst. Evol. Microbiol.">
        <title>The Global Catalogue of Microorganisms (GCM) 10K type strain sequencing project: providing services to taxonomists for standard genome sequencing and annotation.</title>
        <authorList>
            <consortium name="The Broad Institute Genomics Platform"/>
            <consortium name="The Broad Institute Genome Sequencing Center for Infectious Disease"/>
            <person name="Wu L."/>
            <person name="Ma J."/>
        </authorList>
    </citation>
    <scope>NUCLEOTIDE SEQUENCE [LARGE SCALE GENOMIC DNA]</scope>
    <source>
        <strain evidence="7">TISTR 2466</strain>
    </source>
</reference>
<comment type="subcellular location">
    <subcellularLocation>
        <location evidence="1">Membrane</location>
        <topology evidence="1">Multi-pass membrane protein</topology>
    </subcellularLocation>
</comment>
<feature type="transmembrane region" description="Helical" evidence="5">
    <location>
        <begin position="49"/>
        <end position="66"/>
    </location>
</feature>
<evidence type="ECO:0000256" key="2">
    <source>
        <dbReference type="ARBA" id="ARBA00022692"/>
    </source>
</evidence>